<dbReference type="Proteomes" id="UP000823674">
    <property type="component" value="Chromosome A06"/>
</dbReference>
<evidence type="ECO:0000313" key="4">
    <source>
        <dbReference type="Proteomes" id="UP000823674"/>
    </source>
</evidence>
<evidence type="ECO:0000313" key="3">
    <source>
        <dbReference type="EMBL" id="KAG5392699.1"/>
    </source>
</evidence>
<dbReference type="Pfam" id="PF00657">
    <property type="entry name" value="Lipase_GDSL"/>
    <property type="match status" value="2"/>
</dbReference>
<dbReference type="InterPro" id="IPR035669">
    <property type="entry name" value="SGNH_plant_lipase-like"/>
</dbReference>
<comment type="similarity">
    <text evidence="1">Belongs to the 'GDSL' lipolytic enzyme family.</text>
</comment>
<dbReference type="SUPFAM" id="SSF52266">
    <property type="entry name" value="SGNH hydrolase"/>
    <property type="match status" value="2"/>
</dbReference>
<name>A0ABQ7M522_BRACM</name>
<evidence type="ECO:0000256" key="2">
    <source>
        <dbReference type="SAM" id="MobiDB-lite"/>
    </source>
</evidence>
<proteinExistence type="inferred from homology"/>
<gene>
    <name evidence="3" type="primary">A06p017860.1_BraROA</name>
    <name evidence="3" type="ORF">IGI04_022662</name>
</gene>
<dbReference type="CDD" id="cd01837">
    <property type="entry name" value="SGNH_plant_lipase_like"/>
    <property type="match status" value="2"/>
</dbReference>
<accession>A0ABQ7M522</accession>
<dbReference type="Gene3D" id="3.40.50.1110">
    <property type="entry name" value="SGNH hydrolase"/>
    <property type="match status" value="2"/>
</dbReference>
<dbReference type="InterPro" id="IPR001087">
    <property type="entry name" value="GDSL"/>
</dbReference>
<dbReference type="PANTHER" id="PTHR45642:SF49">
    <property type="entry name" value="ANTHER-SPECIFIC PROLINE-RICH PROTEIN APG"/>
    <property type="match status" value="1"/>
</dbReference>
<dbReference type="InterPro" id="IPR008265">
    <property type="entry name" value="Lipase_GDSL_AS"/>
</dbReference>
<reference evidence="3 4" key="1">
    <citation type="submission" date="2021-03" db="EMBL/GenBank/DDBJ databases">
        <authorList>
            <person name="King G.J."/>
            <person name="Bancroft I."/>
            <person name="Baten A."/>
            <person name="Bloomfield J."/>
            <person name="Borpatragohain P."/>
            <person name="He Z."/>
            <person name="Irish N."/>
            <person name="Irwin J."/>
            <person name="Liu K."/>
            <person name="Mauleon R.P."/>
            <person name="Moore J."/>
            <person name="Morris R."/>
            <person name="Ostergaard L."/>
            <person name="Wang B."/>
            <person name="Wells R."/>
        </authorList>
    </citation>
    <scope>NUCLEOTIDE SEQUENCE [LARGE SCALE GENOMIC DNA]</scope>
    <source>
        <strain evidence="3">R-o-18</strain>
        <tissue evidence="3">Leaf</tissue>
    </source>
</reference>
<organism evidence="3 4">
    <name type="scientific">Brassica rapa subsp. trilocularis</name>
    <dbReference type="NCBI Taxonomy" id="1813537"/>
    <lineage>
        <taxon>Eukaryota</taxon>
        <taxon>Viridiplantae</taxon>
        <taxon>Streptophyta</taxon>
        <taxon>Embryophyta</taxon>
        <taxon>Tracheophyta</taxon>
        <taxon>Spermatophyta</taxon>
        <taxon>Magnoliopsida</taxon>
        <taxon>eudicotyledons</taxon>
        <taxon>Gunneridae</taxon>
        <taxon>Pentapetalae</taxon>
        <taxon>rosids</taxon>
        <taxon>malvids</taxon>
        <taxon>Brassicales</taxon>
        <taxon>Brassicaceae</taxon>
        <taxon>Brassiceae</taxon>
        <taxon>Brassica</taxon>
    </lineage>
</organism>
<sequence length="943" mass="103901">MKQSSMVHSCSYSITFRFVFFFISFCIFFLTTTHAQVVHRRLWPWPAGPWPSRPWPTRPWPFPWPMEPPQPGPPPNPSPKPGPTPGPSPNPPIPPKPQPKPPAPGPSPCPPIPPKPQPKPPPKPQPKPPPAPTPSPCPPQPPKPQPKPPPAPTPSPCPPQPKPPPAPGPSPKPGPSPSPPKPPPSPAPKPVPPPSPSPKPSPPKPPAPSPKPSPPKPPAPSPKPSPPKPPAPSPPKPQNKTIPAVFFFGDSIFDTGNNNNLDTKLKCNYRPYGMDFPMGVATGRFSNGRVASDYISKYLGVKEIVPAYVDKKLQQNNELQETDLLTGVSFASGGAGYLPQTSESWKVTTMLDQLTYFQDYKKRMKKLVGKKKTKKIVSKGAAIVVAGSNDLVYTYFGNGAQHLKNDVDSFATMMADSAASFVLQLYGYGVRRIGVIGTPPIGCTPSQRVKKKKICNEDLNYAAQLFNSKLVIILGQLSKTLPNSTIVYGDIYYIFSKMLESPEDYGFEEIKKPCCKIGLTKGGVFCKERTSKICPNTSSYLFWDGLHPSQRAYEISNRKLRSFSFFSEIDSYRAMKQYWLLRFVFFLLSSFCIFFVTTTHSQVIHNRRLRPWLTQESGPGSPPNPPPQNQSTPALFYFGDSIIDTGNNNNLTTEMKCNFSPYGMNFPTGVATARYLGLKSIVPAYLEPNVKLEELLTGVSFASGGSGYHHLTAKISRVRSMLEQLTYFEQYIARAKRLVGKDKTDHLLAKGLAIVVAGNNDLLITYYGQGAQSLIYDIHNFTSMMAKSAASFVTQLHGYGARQIAVIGTPPLGCVPSQRTLKGGPRRDCAQDLNYASQLFNAKLFITLDQLTHALPNSNVFYIDIYSPFSDIAVNAQDYGFEEITKGCCGTGLVEAGILCNRFTTDVCSNVSAYVFWDSFHPTQRFYKIVAKKLIERYIHHLK</sequence>
<feature type="compositionally biased region" description="Pro residues" evidence="2">
    <location>
        <begin position="63"/>
        <end position="237"/>
    </location>
</feature>
<dbReference type="InterPro" id="IPR050592">
    <property type="entry name" value="GDSL_lipolytic_enzyme"/>
</dbReference>
<keyword evidence="4" id="KW-1185">Reference proteome</keyword>
<evidence type="ECO:0008006" key="5">
    <source>
        <dbReference type="Google" id="ProtNLM"/>
    </source>
</evidence>
<evidence type="ECO:0000256" key="1">
    <source>
        <dbReference type="ARBA" id="ARBA00008668"/>
    </source>
</evidence>
<dbReference type="PRINTS" id="PR01217">
    <property type="entry name" value="PRICHEXTENSN"/>
</dbReference>
<dbReference type="PROSITE" id="PS01098">
    <property type="entry name" value="LIPASE_GDSL_SER"/>
    <property type="match status" value="2"/>
</dbReference>
<dbReference type="InterPro" id="IPR036514">
    <property type="entry name" value="SGNH_hydro_sf"/>
</dbReference>
<dbReference type="PANTHER" id="PTHR45642">
    <property type="entry name" value="GDSL ESTERASE/LIPASE EXL3"/>
    <property type="match status" value="1"/>
</dbReference>
<protein>
    <recommendedName>
        <fullName evidence="5">Anther-specific proline rich protein</fullName>
    </recommendedName>
</protein>
<comment type="caution">
    <text evidence="3">The sequence shown here is derived from an EMBL/GenBank/DDBJ whole genome shotgun (WGS) entry which is preliminary data.</text>
</comment>
<feature type="region of interest" description="Disordered" evidence="2">
    <location>
        <begin position="63"/>
        <end position="242"/>
    </location>
</feature>
<dbReference type="EMBL" id="JADBGQ010000006">
    <property type="protein sequence ID" value="KAG5392699.1"/>
    <property type="molecule type" value="Genomic_DNA"/>
</dbReference>